<comment type="caution">
    <text evidence="3">The sequence shown here is derived from an EMBL/GenBank/DDBJ whole genome shotgun (WGS) entry which is preliminary data.</text>
</comment>
<dbReference type="GO" id="GO:0005634">
    <property type="term" value="C:nucleus"/>
    <property type="evidence" value="ECO:0007669"/>
    <property type="project" value="TreeGrafter"/>
</dbReference>
<dbReference type="GO" id="GO:0005737">
    <property type="term" value="C:cytoplasm"/>
    <property type="evidence" value="ECO:0007669"/>
    <property type="project" value="TreeGrafter"/>
</dbReference>
<evidence type="ECO:0000256" key="1">
    <source>
        <dbReference type="SAM" id="MobiDB-lite"/>
    </source>
</evidence>
<dbReference type="Proteomes" id="UP000034112">
    <property type="component" value="Unassembled WGS sequence"/>
</dbReference>
<dbReference type="OMA" id="HTHESLM"/>
<evidence type="ECO:0000313" key="4">
    <source>
        <dbReference type="Proteomes" id="UP000034112"/>
    </source>
</evidence>
<evidence type="ECO:0000313" key="3">
    <source>
        <dbReference type="EMBL" id="KKO98472.1"/>
    </source>
</evidence>
<dbReference type="Gene3D" id="1.10.510.10">
    <property type="entry name" value="Transferase(Phosphotransferase) domain 1"/>
    <property type="match status" value="1"/>
</dbReference>
<dbReference type="EMBL" id="JOKZ01000416">
    <property type="protein sequence ID" value="KKO98472.1"/>
    <property type="molecule type" value="Genomic_DNA"/>
</dbReference>
<proteinExistence type="predicted"/>
<dbReference type="InterPro" id="IPR000719">
    <property type="entry name" value="Prot_kinase_dom"/>
</dbReference>
<reference evidence="4" key="1">
    <citation type="journal article" date="2015" name="Genome Announc.">
        <title>Draft whole-genome sequence of the biocontrol agent Trichoderma harzianum T6776.</title>
        <authorList>
            <person name="Baroncelli R."/>
            <person name="Piaggeschi G."/>
            <person name="Fiorini L."/>
            <person name="Bertolini E."/>
            <person name="Zapparata A."/>
            <person name="Pe M.E."/>
            <person name="Sarrocco S."/>
            <person name="Vannacci G."/>
        </authorList>
    </citation>
    <scope>NUCLEOTIDE SEQUENCE [LARGE SCALE GENOMIC DNA]</scope>
    <source>
        <strain evidence="4">T6776</strain>
    </source>
</reference>
<dbReference type="OrthoDB" id="5979581at2759"/>
<organism evidence="3 4">
    <name type="scientific">Trichoderma harzianum</name>
    <name type="common">Hypocrea lixii</name>
    <dbReference type="NCBI Taxonomy" id="5544"/>
    <lineage>
        <taxon>Eukaryota</taxon>
        <taxon>Fungi</taxon>
        <taxon>Dikarya</taxon>
        <taxon>Ascomycota</taxon>
        <taxon>Pezizomycotina</taxon>
        <taxon>Sordariomycetes</taxon>
        <taxon>Hypocreomycetidae</taxon>
        <taxon>Hypocreales</taxon>
        <taxon>Hypocreaceae</taxon>
        <taxon>Trichoderma</taxon>
    </lineage>
</organism>
<dbReference type="PANTHER" id="PTHR44167">
    <property type="entry name" value="OVARIAN-SPECIFIC SERINE/THREONINE-PROTEIN KINASE LOK-RELATED"/>
    <property type="match status" value="1"/>
</dbReference>
<dbReference type="PANTHER" id="PTHR44167:SF24">
    <property type="entry name" value="SERINE_THREONINE-PROTEIN KINASE CHK2"/>
    <property type="match status" value="1"/>
</dbReference>
<evidence type="ECO:0000259" key="2">
    <source>
        <dbReference type="PROSITE" id="PS50011"/>
    </source>
</evidence>
<feature type="region of interest" description="Disordered" evidence="1">
    <location>
        <begin position="491"/>
        <end position="535"/>
    </location>
</feature>
<name>A0A0F9XCQ6_TRIHA</name>
<sequence length="535" mass="60363">MSGDAPEAQPAPLTDAVTFARFSAANTAAAHLLDSIRSELSPSSLKRHGKTIGYELSIPLSSHSKHGAKDVWRIGAGPPTAIVERKLDHLKPDILLCPPDGSLSAILARQFIKDLHATIHFHAKSGVLMLKTTSSRPITYEHGDMHHTDLELALRRIQSCVMRRSQNFIRFGDYRFVLEFVAQDQGEDRIKTHPSGYRGLYPSPALNPAPMTHSKTSWNIWLHNKIPDTSIISGVNIYTGEPVAVKQLHNKTALLPYASNRLQIARQYDKKRDKGVLGIIDVWCQHNISPPCFSNRLGKVNDNSCERTFYSMPLAKNNFRDMPWVNITYEKRLALFHQTLLGLVELHQQDITHGDIIPESLLIFTEPEESTSKAPFPPRRAAISLNMRKPNKKPDPSVCVAPEVWSSQSEQRQDLDETKLDIWALAASWLFAFTVPPKNMKIRKQSYGGLKMTLDAQSKKGLIKEPLAKLLRQMLAWEPQDRPSAADALADEVWHPIRDKMQQEEDSRKRKRLDMMKSVDGGDKRVRVLSPDPDE</sequence>
<accession>A0A0F9XCQ6</accession>
<dbReference type="GO" id="GO:0004674">
    <property type="term" value="F:protein serine/threonine kinase activity"/>
    <property type="evidence" value="ECO:0007669"/>
    <property type="project" value="TreeGrafter"/>
</dbReference>
<feature type="compositionally biased region" description="Basic and acidic residues" evidence="1">
    <location>
        <begin position="492"/>
        <end position="526"/>
    </location>
</feature>
<dbReference type="GO" id="GO:0005524">
    <property type="term" value="F:ATP binding"/>
    <property type="evidence" value="ECO:0007669"/>
    <property type="project" value="InterPro"/>
</dbReference>
<dbReference type="AlphaFoldDB" id="A0A0F9XCQ6"/>
<dbReference type="SMART" id="SM00220">
    <property type="entry name" value="S_TKc"/>
    <property type="match status" value="1"/>
</dbReference>
<dbReference type="SUPFAM" id="SSF56112">
    <property type="entry name" value="Protein kinase-like (PK-like)"/>
    <property type="match status" value="1"/>
</dbReference>
<dbReference type="InterPro" id="IPR011009">
    <property type="entry name" value="Kinase-like_dom_sf"/>
</dbReference>
<protein>
    <recommendedName>
        <fullName evidence="2">Protein kinase domain-containing protein</fullName>
    </recommendedName>
</protein>
<dbReference type="PROSITE" id="PS50011">
    <property type="entry name" value="PROTEIN_KINASE_DOM"/>
    <property type="match status" value="1"/>
</dbReference>
<feature type="domain" description="Protein kinase" evidence="2">
    <location>
        <begin position="163"/>
        <end position="498"/>
    </location>
</feature>
<gene>
    <name evidence="3" type="ORF">THAR02_09422</name>
</gene>
<dbReference type="GO" id="GO:0044773">
    <property type="term" value="P:mitotic DNA damage checkpoint signaling"/>
    <property type="evidence" value="ECO:0007669"/>
    <property type="project" value="TreeGrafter"/>
</dbReference>